<dbReference type="Proteomes" id="UP000198211">
    <property type="component" value="Unassembled WGS sequence"/>
</dbReference>
<organism evidence="1 2">
    <name type="scientific">Phytophthora megakarya</name>
    <dbReference type="NCBI Taxonomy" id="4795"/>
    <lineage>
        <taxon>Eukaryota</taxon>
        <taxon>Sar</taxon>
        <taxon>Stramenopiles</taxon>
        <taxon>Oomycota</taxon>
        <taxon>Peronosporomycetes</taxon>
        <taxon>Peronosporales</taxon>
        <taxon>Peronosporaceae</taxon>
        <taxon>Phytophthora</taxon>
    </lineage>
</organism>
<keyword evidence="2" id="KW-1185">Reference proteome</keyword>
<sequence>MTLALKEMKYLDLPEGKVPMNASMTKEETEKLEMDQLKLSQLIVGSFSTELGLRMMEFNNGTEMWGYLCKHYDGTENATANALTQSIVYNSLQCVRRHPNTIFQST</sequence>
<proteinExistence type="predicted"/>
<dbReference type="AlphaFoldDB" id="A0A225WG33"/>
<comment type="caution">
    <text evidence="1">The sequence shown here is derived from an EMBL/GenBank/DDBJ whole genome shotgun (WGS) entry which is preliminary data.</text>
</comment>
<protein>
    <submittedName>
        <fullName evidence="1">Uncharacterized protein</fullName>
    </submittedName>
</protein>
<dbReference type="EMBL" id="NBNE01000926">
    <property type="protein sequence ID" value="OWZ16482.1"/>
    <property type="molecule type" value="Genomic_DNA"/>
</dbReference>
<evidence type="ECO:0000313" key="2">
    <source>
        <dbReference type="Proteomes" id="UP000198211"/>
    </source>
</evidence>
<name>A0A225WG33_9STRA</name>
<reference evidence="2" key="1">
    <citation type="submission" date="2017-03" db="EMBL/GenBank/DDBJ databases">
        <title>Phytopthora megakarya and P. palmivora, two closely related causual agents of cacao black pod achieved similar genome size and gene model numbers by different mechanisms.</title>
        <authorList>
            <person name="Ali S."/>
            <person name="Shao J."/>
            <person name="Larry D.J."/>
            <person name="Kronmiller B."/>
            <person name="Shen D."/>
            <person name="Strem M.D."/>
            <person name="Melnick R.L."/>
            <person name="Guiltinan M.J."/>
            <person name="Tyler B.M."/>
            <person name="Meinhardt L.W."/>
            <person name="Bailey B.A."/>
        </authorList>
    </citation>
    <scope>NUCLEOTIDE SEQUENCE [LARGE SCALE GENOMIC DNA]</scope>
    <source>
        <strain evidence="2">zdho120</strain>
    </source>
</reference>
<accession>A0A225WG33</accession>
<gene>
    <name evidence="1" type="ORF">PHMEG_0009721</name>
</gene>
<evidence type="ECO:0000313" key="1">
    <source>
        <dbReference type="EMBL" id="OWZ16482.1"/>
    </source>
</evidence>